<evidence type="ECO:0000256" key="1">
    <source>
        <dbReference type="SAM" id="MobiDB-lite"/>
    </source>
</evidence>
<feature type="region of interest" description="Disordered" evidence="1">
    <location>
        <begin position="178"/>
        <end position="261"/>
    </location>
</feature>
<evidence type="ECO:0000313" key="2">
    <source>
        <dbReference type="EMBL" id="CDJ29815.1"/>
    </source>
</evidence>
<evidence type="ECO:0000313" key="3">
    <source>
        <dbReference type="Proteomes" id="UP000030744"/>
    </source>
</evidence>
<sequence>MGCAGEGSACCRGCCFCRRGDAVSRHRGLLECAHRYTVESARVIAIGEPLVKQLPPDLSVKCVTTFFCLSLVETTALFSLLGRTERGSIDANIYAIYRELSAVQDRLGREKISRSRERHIKSLRMLLDRVNEAEPAASAVAKGQRLLIIDQMLQLQEIALAQVNFWLVWLTETLESSKEATDGGRRANAADEGADAAADGDDLGFESPSAAAGGGNAAADGDFTEAEDGAATSAAPAAAVASKSGSVASVHATRNTITGLR</sequence>
<keyword evidence="3" id="KW-1185">Reference proteome</keyword>
<name>U6JWF3_9EIME</name>
<feature type="compositionally biased region" description="Basic and acidic residues" evidence="1">
    <location>
        <begin position="178"/>
        <end position="189"/>
    </location>
</feature>
<dbReference type="GeneID" id="25379964"/>
<feature type="compositionally biased region" description="Acidic residues" evidence="1">
    <location>
        <begin position="192"/>
        <end position="204"/>
    </location>
</feature>
<dbReference type="VEuPathDB" id="ToxoDB:EMH_0052880"/>
<gene>
    <name evidence="2" type="ORF">EMH_0052880</name>
</gene>
<reference evidence="2" key="1">
    <citation type="submission" date="2013-10" db="EMBL/GenBank/DDBJ databases">
        <title>Genomic analysis of the causative agents of coccidiosis in chickens.</title>
        <authorList>
            <person name="Reid A.J."/>
            <person name="Blake D."/>
            <person name="Billington K."/>
            <person name="Browne H."/>
            <person name="Dunn M."/>
            <person name="Hung S."/>
            <person name="Kawahara F."/>
            <person name="Miranda-Saavedra D."/>
            <person name="Mourier T."/>
            <person name="Nagra H."/>
            <person name="Otto T.D."/>
            <person name="Rawlings N."/>
            <person name="Sanchez A."/>
            <person name="Sanders M."/>
            <person name="Subramaniam C."/>
            <person name="Tay Y."/>
            <person name="Dear P."/>
            <person name="Doerig C."/>
            <person name="Gruber A."/>
            <person name="Parkinson J."/>
            <person name="Shirley M."/>
            <person name="Wan K.L."/>
            <person name="Berriman M."/>
            <person name="Tomley F."/>
            <person name="Pain A."/>
        </authorList>
    </citation>
    <scope>NUCLEOTIDE SEQUENCE [LARGE SCALE GENOMIC DNA]</scope>
    <source>
        <strain evidence="2">Houghton</strain>
    </source>
</reference>
<accession>U6JWF3</accession>
<dbReference type="RefSeq" id="XP_013352384.1">
    <property type="nucleotide sequence ID" value="XM_013496930.1"/>
</dbReference>
<reference evidence="2" key="2">
    <citation type="submission" date="2013-10" db="EMBL/GenBank/DDBJ databases">
        <authorList>
            <person name="Aslett M."/>
        </authorList>
    </citation>
    <scope>NUCLEOTIDE SEQUENCE [LARGE SCALE GENOMIC DNA]</scope>
    <source>
        <strain evidence="2">Houghton</strain>
    </source>
</reference>
<organism evidence="2 3">
    <name type="scientific">Eimeria mitis</name>
    <dbReference type="NCBI Taxonomy" id="44415"/>
    <lineage>
        <taxon>Eukaryota</taxon>
        <taxon>Sar</taxon>
        <taxon>Alveolata</taxon>
        <taxon>Apicomplexa</taxon>
        <taxon>Conoidasida</taxon>
        <taxon>Coccidia</taxon>
        <taxon>Eucoccidiorida</taxon>
        <taxon>Eimeriorina</taxon>
        <taxon>Eimeriidae</taxon>
        <taxon>Eimeria</taxon>
    </lineage>
</organism>
<proteinExistence type="predicted"/>
<dbReference type="Proteomes" id="UP000030744">
    <property type="component" value="Unassembled WGS sequence"/>
</dbReference>
<dbReference type="EMBL" id="HG682139">
    <property type="protein sequence ID" value="CDJ29815.1"/>
    <property type="molecule type" value="Genomic_DNA"/>
</dbReference>
<dbReference type="AlphaFoldDB" id="U6JWF3"/>
<protein>
    <submittedName>
        <fullName evidence="2">Uncharacterized protein</fullName>
    </submittedName>
</protein>
<feature type="compositionally biased region" description="Low complexity" evidence="1">
    <location>
        <begin position="230"/>
        <end position="252"/>
    </location>
</feature>